<comment type="caution">
    <text evidence="1">The sequence shown here is derived from an EMBL/GenBank/DDBJ whole genome shotgun (WGS) entry which is preliminary data.</text>
</comment>
<organism evidence="1 2">
    <name type="scientific">Streptantibioticus rubrisoli</name>
    <dbReference type="NCBI Taxonomy" id="1387313"/>
    <lineage>
        <taxon>Bacteria</taxon>
        <taxon>Bacillati</taxon>
        <taxon>Actinomycetota</taxon>
        <taxon>Actinomycetes</taxon>
        <taxon>Kitasatosporales</taxon>
        <taxon>Streptomycetaceae</taxon>
        <taxon>Streptantibioticus</taxon>
    </lineage>
</organism>
<evidence type="ECO:0000313" key="1">
    <source>
        <dbReference type="EMBL" id="MCQ4044720.1"/>
    </source>
</evidence>
<sequence length="65" mass="7082">MRVELGVCLFQNAVVLPQLRERRRPGRSSAGRVRAGLPRVGVILLAEERLPGLAVFFGLLLGDDA</sequence>
<dbReference type="EMBL" id="JANFNH010000031">
    <property type="protein sequence ID" value="MCQ4044720.1"/>
    <property type="molecule type" value="Genomic_DNA"/>
</dbReference>
<dbReference type="RefSeq" id="WP_255930708.1">
    <property type="nucleotide sequence ID" value="NZ_JANFNH010000031.1"/>
</dbReference>
<keyword evidence="2" id="KW-1185">Reference proteome</keyword>
<gene>
    <name evidence="1" type="ORF">NON19_22475</name>
</gene>
<accession>A0ABT1PHA8</accession>
<name>A0ABT1PHA8_9ACTN</name>
<dbReference type="Proteomes" id="UP001206206">
    <property type="component" value="Unassembled WGS sequence"/>
</dbReference>
<protein>
    <submittedName>
        <fullName evidence="1">Uncharacterized protein</fullName>
    </submittedName>
</protein>
<evidence type="ECO:0000313" key="2">
    <source>
        <dbReference type="Proteomes" id="UP001206206"/>
    </source>
</evidence>
<proteinExistence type="predicted"/>
<reference evidence="1 2" key="1">
    <citation type="submission" date="2022-06" db="EMBL/GenBank/DDBJ databases">
        <title>Draft genome sequence of type strain Streptomyces rubrisoli DSM 42083.</title>
        <authorList>
            <person name="Duangmal K."/>
            <person name="Klaysubun C."/>
        </authorList>
    </citation>
    <scope>NUCLEOTIDE SEQUENCE [LARGE SCALE GENOMIC DNA]</scope>
    <source>
        <strain evidence="1 2">DSM 42083</strain>
    </source>
</reference>